<name>A0A382E457_9ZZZZ</name>
<dbReference type="SMART" id="SM00287">
    <property type="entry name" value="SH3b"/>
    <property type="match status" value="1"/>
</dbReference>
<reference evidence="2" key="1">
    <citation type="submission" date="2018-05" db="EMBL/GenBank/DDBJ databases">
        <authorList>
            <person name="Lanie J.A."/>
            <person name="Ng W.-L."/>
            <person name="Kazmierczak K.M."/>
            <person name="Andrzejewski T.M."/>
            <person name="Davidsen T.M."/>
            <person name="Wayne K.J."/>
            <person name="Tettelin H."/>
            <person name="Glass J.I."/>
            <person name="Rusch D."/>
            <person name="Podicherti R."/>
            <person name="Tsui H.-C.T."/>
            <person name="Winkler M.E."/>
        </authorList>
    </citation>
    <scope>NUCLEOTIDE SEQUENCE</scope>
</reference>
<dbReference type="EMBL" id="UINC01042591">
    <property type="protein sequence ID" value="SVB45428.1"/>
    <property type="molecule type" value="Genomic_DNA"/>
</dbReference>
<proteinExistence type="predicted"/>
<dbReference type="InterPro" id="IPR003646">
    <property type="entry name" value="SH3-like_bac-type"/>
</dbReference>
<protein>
    <recommendedName>
        <fullName evidence="1">SH3b domain-containing protein</fullName>
    </recommendedName>
</protein>
<dbReference type="PROSITE" id="PS51781">
    <property type="entry name" value="SH3B"/>
    <property type="match status" value="1"/>
</dbReference>
<accession>A0A382E457</accession>
<gene>
    <name evidence="2" type="ORF">METZ01_LOCUS198282</name>
</gene>
<sequence length="65" mass="7469">KMVEVITPKIINVHSEPKIKSGNIVYKLKAGTQVTYADENEGWYQIEFANGKKGWVIKKYTKLLE</sequence>
<organism evidence="2">
    <name type="scientific">marine metagenome</name>
    <dbReference type="NCBI Taxonomy" id="408172"/>
    <lineage>
        <taxon>unclassified sequences</taxon>
        <taxon>metagenomes</taxon>
        <taxon>ecological metagenomes</taxon>
    </lineage>
</organism>
<feature type="domain" description="SH3b" evidence="1">
    <location>
        <begin position="1"/>
        <end position="65"/>
    </location>
</feature>
<dbReference type="Gene3D" id="2.30.30.40">
    <property type="entry name" value="SH3 Domains"/>
    <property type="match status" value="1"/>
</dbReference>
<dbReference type="Pfam" id="PF08239">
    <property type="entry name" value="SH3_3"/>
    <property type="match status" value="1"/>
</dbReference>
<evidence type="ECO:0000313" key="2">
    <source>
        <dbReference type="EMBL" id="SVB45428.1"/>
    </source>
</evidence>
<dbReference type="AlphaFoldDB" id="A0A382E457"/>
<evidence type="ECO:0000259" key="1">
    <source>
        <dbReference type="PROSITE" id="PS51781"/>
    </source>
</evidence>
<feature type="non-terminal residue" evidence="2">
    <location>
        <position position="1"/>
    </location>
</feature>